<feature type="chain" id="PRO_5021924657" evidence="3">
    <location>
        <begin position="22"/>
        <end position="424"/>
    </location>
</feature>
<keyword evidence="2" id="KW-0472">Membrane</keyword>
<sequence>MISTRRIVYICLVLLVPGSMASPRIDFPEQRHDLVKLSPQESCYYQGYNKKLICVCNSTDTSAYLHLRMKYYEFSEGNEIQEVRIQQCKELLVRLDLRGVDATKAPIHFRFQISRAKLLDIRDSTFLRVSKESIVVEKTTKVIVLMNEMTINALMVVTATDGSYLMISCNRLRGQPVSPECSKSTTTTTTTTSTLPPPPALLDNQENLRKGESIKSGDHDHEHSILPQLLGGVLGGIILILLIVIFFICFMKRKRRNPPETVTDNGTKPDVVEVEMDKDSGKPPTDSPEPPKESDSLLEPPVPVQEGDEDDDDEDKPRFSAPIWLDEIHKNKIFNRQKSLLSHEGLKELAEGTKAPVIPEEQEPLPVHTLPLKTSPQFTHSEDEMKESSRTESDEDFREKFTPETTLGTVKSPEGSRHVEQTLV</sequence>
<keyword evidence="2" id="KW-0812">Transmembrane</keyword>
<protein>
    <submittedName>
        <fullName evidence="4">Uncharacterized protein</fullName>
    </submittedName>
</protein>
<reference evidence="4 5" key="1">
    <citation type="journal article" date="2018" name="Nat. Ecol. Evol.">
        <title>Genomic signatures of mitonuclear coevolution across populations of Tigriopus californicus.</title>
        <authorList>
            <person name="Barreto F.S."/>
            <person name="Watson E.T."/>
            <person name="Lima T.G."/>
            <person name="Willett C.S."/>
            <person name="Edmands S."/>
            <person name="Li W."/>
            <person name="Burton R.S."/>
        </authorList>
    </citation>
    <scope>NUCLEOTIDE SEQUENCE [LARGE SCALE GENOMIC DNA]</scope>
    <source>
        <strain evidence="4 5">San Diego</strain>
    </source>
</reference>
<dbReference type="EMBL" id="VCGU01000010">
    <property type="protein sequence ID" value="TRY69502.1"/>
    <property type="molecule type" value="Genomic_DNA"/>
</dbReference>
<evidence type="ECO:0000256" key="1">
    <source>
        <dbReference type="SAM" id="MobiDB-lite"/>
    </source>
</evidence>
<feature type="region of interest" description="Disordered" evidence="1">
    <location>
        <begin position="352"/>
        <end position="424"/>
    </location>
</feature>
<evidence type="ECO:0000256" key="2">
    <source>
        <dbReference type="SAM" id="Phobius"/>
    </source>
</evidence>
<name>A0A553NVP8_TIGCA</name>
<organism evidence="4 5">
    <name type="scientific">Tigriopus californicus</name>
    <name type="common">Marine copepod</name>
    <dbReference type="NCBI Taxonomy" id="6832"/>
    <lineage>
        <taxon>Eukaryota</taxon>
        <taxon>Metazoa</taxon>
        <taxon>Ecdysozoa</taxon>
        <taxon>Arthropoda</taxon>
        <taxon>Crustacea</taxon>
        <taxon>Multicrustacea</taxon>
        <taxon>Hexanauplia</taxon>
        <taxon>Copepoda</taxon>
        <taxon>Harpacticoida</taxon>
        <taxon>Harpacticidae</taxon>
        <taxon>Tigriopus</taxon>
    </lineage>
</organism>
<feature type="region of interest" description="Disordered" evidence="1">
    <location>
        <begin position="176"/>
        <end position="206"/>
    </location>
</feature>
<keyword evidence="2" id="KW-1133">Transmembrane helix</keyword>
<evidence type="ECO:0000313" key="4">
    <source>
        <dbReference type="EMBL" id="TRY69502.1"/>
    </source>
</evidence>
<proteinExistence type="predicted"/>
<feature type="region of interest" description="Disordered" evidence="1">
    <location>
        <begin position="257"/>
        <end position="318"/>
    </location>
</feature>
<feature type="signal peptide" evidence="3">
    <location>
        <begin position="1"/>
        <end position="21"/>
    </location>
</feature>
<accession>A0A553NVP8</accession>
<feature type="compositionally biased region" description="Low complexity" evidence="1">
    <location>
        <begin position="184"/>
        <end position="194"/>
    </location>
</feature>
<dbReference type="Proteomes" id="UP000318571">
    <property type="component" value="Chromosome 1"/>
</dbReference>
<feature type="transmembrane region" description="Helical" evidence="2">
    <location>
        <begin position="229"/>
        <end position="250"/>
    </location>
</feature>
<keyword evidence="5" id="KW-1185">Reference proteome</keyword>
<comment type="caution">
    <text evidence="4">The sequence shown here is derived from an EMBL/GenBank/DDBJ whole genome shotgun (WGS) entry which is preliminary data.</text>
</comment>
<keyword evidence="3" id="KW-0732">Signal</keyword>
<feature type="compositionally biased region" description="Basic and acidic residues" evidence="1">
    <location>
        <begin position="414"/>
        <end position="424"/>
    </location>
</feature>
<evidence type="ECO:0000313" key="5">
    <source>
        <dbReference type="Proteomes" id="UP000318571"/>
    </source>
</evidence>
<dbReference type="AlphaFoldDB" id="A0A553NVP8"/>
<gene>
    <name evidence="4" type="ORF">TCAL_14241</name>
</gene>
<feature type="compositionally biased region" description="Basic and acidic residues" evidence="1">
    <location>
        <begin position="380"/>
        <end position="402"/>
    </location>
</feature>
<evidence type="ECO:0000256" key="3">
    <source>
        <dbReference type="SAM" id="SignalP"/>
    </source>
</evidence>